<proteinExistence type="predicted"/>
<feature type="chain" id="PRO_5036457311" evidence="1">
    <location>
        <begin position="20"/>
        <end position="105"/>
    </location>
</feature>
<protein>
    <submittedName>
        <fullName evidence="2">Uncharacterized protein</fullName>
    </submittedName>
</protein>
<sequence length="105" mass="11453">MSYTLLLLVFGISVIYIETTVLGLGVEEQPKRGINVCGVLEICAEDQCCVGNMVQGYCVNNPAEGEPCANRTIGKEEYYCGRCGKHMICVSTFDSHSCTFISKSL</sequence>
<comment type="caution">
    <text evidence="2">The sequence shown here is derived from an EMBL/GenBank/DDBJ whole genome shotgun (WGS) entry which is preliminary data.</text>
</comment>
<name>A0A8X6TNZ7_NEPPI</name>
<dbReference type="Proteomes" id="UP000887013">
    <property type="component" value="Unassembled WGS sequence"/>
</dbReference>
<feature type="signal peptide" evidence="1">
    <location>
        <begin position="1"/>
        <end position="19"/>
    </location>
</feature>
<keyword evidence="1" id="KW-0732">Signal</keyword>
<evidence type="ECO:0000256" key="1">
    <source>
        <dbReference type="SAM" id="SignalP"/>
    </source>
</evidence>
<gene>
    <name evidence="2" type="ORF">NPIL_357872</name>
</gene>
<dbReference type="EMBL" id="BMAW01013059">
    <property type="protein sequence ID" value="GFT31715.1"/>
    <property type="molecule type" value="Genomic_DNA"/>
</dbReference>
<keyword evidence="3" id="KW-1185">Reference proteome</keyword>
<dbReference type="AlphaFoldDB" id="A0A8X6TNZ7"/>
<evidence type="ECO:0000313" key="3">
    <source>
        <dbReference type="Proteomes" id="UP000887013"/>
    </source>
</evidence>
<reference evidence="2" key="1">
    <citation type="submission" date="2020-08" db="EMBL/GenBank/DDBJ databases">
        <title>Multicomponent nature underlies the extraordinary mechanical properties of spider dragline silk.</title>
        <authorList>
            <person name="Kono N."/>
            <person name="Nakamura H."/>
            <person name="Mori M."/>
            <person name="Yoshida Y."/>
            <person name="Ohtoshi R."/>
            <person name="Malay A.D."/>
            <person name="Moran D.A.P."/>
            <person name="Tomita M."/>
            <person name="Numata K."/>
            <person name="Arakawa K."/>
        </authorList>
    </citation>
    <scope>NUCLEOTIDE SEQUENCE</scope>
</reference>
<evidence type="ECO:0000313" key="2">
    <source>
        <dbReference type="EMBL" id="GFT31715.1"/>
    </source>
</evidence>
<accession>A0A8X6TNZ7</accession>
<organism evidence="2 3">
    <name type="scientific">Nephila pilipes</name>
    <name type="common">Giant wood spider</name>
    <name type="synonym">Nephila maculata</name>
    <dbReference type="NCBI Taxonomy" id="299642"/>
    <lineage>
        <taxon>Eukaryota</taxon>
        <taxon>Metazoa</taxon>
        <taxon>Ecdysozoa</taxon>
        <taxon>Arthropoda</taxon>
        <taxon>Chelicerata</taxon>
        <taxon>Arachnida</taxon>
        <taxon>Araneae</taxon>
        <taxon>Araneomorphae</taxon>
        <taxon>Entelegynae</taxon>
        <taxon>Araneoidea</taxon>
        <taxon>Nephilidae</taxon>
        <taxon>Nephila</taxon>
    </lineage>
</organism>